<dbReference type="SUPFAM" id="SSF51905">
    <property type="entry name" value="FAD/NAD(P)-binding domain"/>
    <property type="match status" value="1"/>
</dbReference>
<dbReference type="InterPro" id="IPR036188">
    <property type="entry name" value="FAD/NAD-bd_sf"/>
</dbReference>
<dbReference type="InterPro" id="IPR006076">
    <property type="entry name" value="FAD-dep_OxRdtase"/>
</dbReference>
<evidence type="ECO:0000256" key="1">
    <source>
        <dbReference type="ARBA" id="ARBA00001974"/>
    </source>
</evidence>
<dbReference type="EMBL" id="JAULBC010000009">
    <property type="protein sequence ID" value="MEX6690634.1"/>
    <property type="molecule type" value="Genomic_DNA"/>
</dbReference>
<evidence type="ECO:0000256" key="2">
    <source>
        <dbReference type="ARBA" id="ARBA00009410"/>
    </source>
</evidence>
<feature type="domain" description="FAD dependent oxidoreductase" evidence="5">
    <location>
        <begin position="6"/>
        <end position="370"/>
    </location>
</feature>
<proteinExistence type="inferred from homology"/>
<reference evidence="6 7" key="1">
    <citation type="submission" date="2023-07" db="EMBL/GenBank/DDBJ databases">
        <authorList>
            <person name="Lian W.-H."/>
        </authorList>
    </citation>
    <scope>NUCLEOTIDE SEQUENCE [LARGE SCALE GENOMIC DNA]</scope>
    <source>
        <strain evidence="6 7">SYSU DXS3180</strain>
    </source>
</reference>
<dbReference type="Gene3D" id="3.30.9.10">
    <property type="entry name" value="D-Amino Acid Oxidase, subunit A, domain 2"/>
    <property type="match status" value="1"/>
</dbReference>
<organism evidence="6 7">
    <name type="scientific">Danxiaibacter flavus</name>
    <dbReference type="NCBI Taxonomy" id="3049108"/>
    <lineage>
        <taxon>Bacteria</taxon>
        <taxon>Pseudomonadati</taxon>
        <taxon>Bacteroidota</taxon>
        <taxon>Chitinophagia</taxon>
        <taxon>Chitinophagales</taxon>
        <taxon>Chitinophagaceae</taxon>
        <taxon>Danxiaibacter</taxon>
    </lineage>
</organism>
<comment type="caution">
    <text evidence="6">The sequence shown here is derived from an EMBL/GenBank/DDBJ whole genome shotgun (WGS) entry which is preliminary data.</text>
</comment>
<comment type="similarity">
    <text evidence="2">Belongs to the DadA oxidoreductase family.</text>
</comment>
<dbReference type="Gene3D" id="3.50.50.60">
    <property type="entry name" value="FAD/NAD(P)-binding domain"/>
    <property type="match status" value="1"/>
</dbReference>
<dbReference type="NCBIfam" id="TIGR03364">
    <property type="entry name" value="HpnW_proposed"/>
    <property type="match status" value="1"/>
</dbReference>
<keyword evidence="3" id="KW-0285">Flavoprotein</keyword>
<dbReference type="Proteomes" id="UP001560573">
    <property type="component" value="Unassembled WGS sequence"/>
</dbReference>
<evidence type="ECO:0000256" key="4">
    <source>
        <dbReference type="ARBA" id="ARBA00023002"/>
    </source>
</evidence>
<dbReference type="PANTHER" id="PTHR13847">
    <property type="entry name" value="SARCOSINE DEHYDROGENASE-RELATED"/>
    <property type="match status" value="1"/>
</dbReference>
<evidence type="ECO:0000256" key="3">
    <source>
        <dbReference type="ARBA" id="ARBA00022630"/>
    </source>
</evidence>
<dbReference type="PANTHER" id="PTHR13847:SF286">
    <property type="entry name" value="D-AMINO ACID DEHYDROGENASE"/>
    <property type="match status" value="1"/>
</dbReference>
<name>A0ABV3ZPL1_9BACT</name>
<dbReference type="Pfam" id="PF01266">
    <property type="entry name" value="DAO"/>
    <property type="match status" value="1"/>
</dbReference>
<evidence type="ECO:0000313" key="7">
    <source>
        <dbReference type="Proteomes" id="UP001560573"/>
    </source>
</evidence>
<protein>
    <submittedName>
        <fullName evidence="6">TIGR03364 family FAD-dependent oxidoreductase</fullName>
    </submittedName>
</protein>
<gene>
    <name evidence="6" type="ORF">QTN47_24215</name>
</gene>
<keyword evidence="4" id="KW-0560">Oxidoreductase</keyword>
<evidence type="ECO:0000259" key="5">
    <source>
        <dbReference type="Pfam" id="PF01266"/>
    </source>
</evidence>
<accession>A0ABV3ZPL1</accession>
<dbReference type="RefSeq" id="WP_369332045.1">
    <property type="nucleotide sequence ID" value="NZ_JAULBC010000009.1"/>
</dbReference>
<evidence type="ECO:0000313" key="6">
    <source>
        <dbReference type="EMBL" id="MEX6690634.1"/>
    </source>
</evidence>
<dbReference type="InterPro" id="IPR017741">
    <property type="entry name" value="FAD-dependent_OxRdtase_HpnW"/>
</dbReference>
<keyword evidence="7" id="KW-1185">Reference proteome</keyword>
<sequence length="387" mass="42973">MPKKSAIVVGAGIVGLAITRSLAERGYQVIVFERNEKAVSASIRNFGMVWPIGQPLGQMYERALMSKRIWKEVCEGAGLWYNEVGSLHLAHSDLEWKVINEIADTTKDQRPVKILSAGEALHKSGAVNPDGLKGALWSEDEMIVESRVAIERIPGYLTEKYGVNFNFSTAVTAIQYPSVTAANKEYSADEIYVCSGADFETLYPEIFIANNFTKCKLQMMRLTAQPEGWRIGPSLCGGLSLIHYKGFEVAASLPELKAHYQETMADYLHWGIHVMVSQNAESELTIGDSHEYGLVFDPFDKQFINQLIIDYMKKFAQFKDWNMIQSWHGIYPKMTDGRTDFIYTPEEGVTIVNGLGGAGMTLSFGLAEEVISGKLQPVNAQTSLATS</sequence>
<comment type="cofactor">
    <cofactor evidence="1">
        <name>FAD</name>
        <dbReference type="ChEBI" id="CHEBI:57692"/>
    </cofactor>
</comment>